<keyword evidence="3" id="KW-1185">Reference proteome</keyword>
<dbReference type="RefSeq" id="WP_096352150.1">
    <property type="nucleotide sequence ID" value="NZ_AP014946.1"/>
</dbReference>
<dbReference type="Proteomes" id="UP000236884">
    <property type="component" value="Chromosome"/>
</dbReference>
<evidence type="ECO:0000313" key="2">
    <source>
        <dbReference type="EMBL" id="BAT58360.1"/>
    </source>
</evidence>
<reference evidence="2 3" key="1">
    <citation type="submission" date="2015-08" db="EMBL/GenBank/DDBJ databases">
        <title>Investigation of the bacterial diversity of lava forest soil.</title>
        <authorList>
            <person name="Lee J.S."/>
        </authorList>
    </citation>
    <scope>NUCLEOTIDE SEQUENCE [LARGE SCALE GENOMIC DNA]</scope>
    <source>
        <strain evidence="2 3">GJW-30</strain>
    </source>
</reference>
<organism evidence="2 3">
    <name type="scientific">Variibacter gotjawalensis</name>
    <dbReference type="NCBI Taxonomy" id="1333996"/>
    <lineage>
        <taxon>Bacteria</taxon>
        <taxon>Pseudomonadati</taxon>
        <taxon>Pseudomonadota</taxon>
        <taxon>Alphaproteobacteria</taxon>
        <taxon>Hyphomicrobiales</taxon>
        <taxon>Nitrobacteraceae</taxon>
        <taxon>Variibacter</taxon>
    </lineage>
</organism>
<name>A0A0S3PQY1_9BRAD</name>
<evidence type="ECO:0000313" key="3">
    <source>
        <dbReference type="Proteomes" id="UP000236884"/>
    </source>
</evidence>
<feature type="transmembrane region" description="Helical" evidence="1">
    <location>
        <begin position="61"/>
        <end position="84"/>
    </location>
</feature>
<accession>A0A0S3PQY1</accession>
<sequence>MNRNPTRDPLSTLPHRRLATACVQLGLTVVLVFGLLVSATVVSIGIANAEDLGALVRPDTGVMIGLMVVAIAAMCALSAAAVHFGNRSRDR</sequence>
<gene>
    <name evidence="2" type="ORF">GJW-30_1_00884</name>
</gene>
<dbReference type="AlphaFoldDB" id="A0A0S3PQY1"/>
<protein>
    <submittedName>
        <fullName evidence="2">Uncharacterized protein</fullName>
    </submittedName>
</protein>
<feature type="transmembrane region" description="Helical" evidence="1">
    <location>
        <begin position="21"/>
        <end position="49"/>
    </location>
</feature>
<dbReference type="EMBL" id="AP014946">
    <property type="protein sequence ID" value="BAT58360.1"/>
    <property type="molecule type" value="Genomic_DNA"/>
</dbReference>
<keyword evidence="1" id="KW-0812">Transmembrane</keyword>
<keyword evidence="1" id="KW-0472">Membrane</keyword>
<dbReference type="KEGG" id="vgo:GJW-30_1_00884"/>
<evidence type="ECO:0000256" key="1">
    <source>
        <dbReference type="SAM" id="Phobius"/>
    </source>
</evidence>
<proteinExistence type="predicted"/>
<keyword evidence="1" id="KW-1133">Transmembrane helix</keyword>